<dbReference type="OrthoDB" id="429143at2759"/>
<dbReference type="AlphaFoldDB" id="A0A6J3M242"/>
<proteinExistence type="predicted"/>
<evidence type="ECO:0000313" key="2">
    <source>
        <dbReference type="Proteomes" id="UP000504637"/>
    </source>
</evidence>
<gene>
    <name evidence="3" type="ORF">K489DRAFT_299690</name>
</gene>
<dbReference type="InterPro" id="IPR036188">
    <property type="entry name" value="FAD/NAD-bd_sf"/>
</dbReference>
<dbReference type="RefSeq" id="XP_033459126.1">
    <property type="nucleotide sequence ID" value="XM_033600387.1"/>
</dbReference>
<dbReference type="InterPro" id="IPR006076">
    <property type="entry name" value="FAD-dep_OxRdtase"/>
</dbReference>
<evidence type="ECO:0000259" key="1">
    <source>
        <dbReference type="Pfam" id="PF01266"/>
    </source>
</evidence>
<name>A0A6J3M242_9PEZI</name>
<keyword evidence="2" id="KW-1185">Reference proteome</keyword>
<feature type="domain" description="FAD dependent oxidoreductase" evidence="1">
    <location>
        <begin position="36"/>
        <end position="409"/>
    </location>
</feature>
<dbReference type="SUPFAM" id="SSF51905">
    <property type="entry name" value="FAD/NAD(P)-binding domain"/>
    <property type="match status" value="1"/>
</dbReference>
<reference evidence="3" key="2">
    <citation type="submission" date="2020-04" db="EMBL/GenBank/DDBJ databases">
        <authorList>
            <consortium name="NCBI Genome Project"/>
        </authorList>
    </citation>
    <scope>NUCLEOTIDE SEQUENCE</scope>
    <source>
        <strain evidence="3">CBS 342.82</strain>
    </source>
</reference>
<dbReference type="Proteomes" id="UP000504637">
    <property type="component" value="Unplaced"/>
</dbReference>
<dbReference type="GO" id="GO:0005737">
    <property type="term" value="C:cytoplasm"/>
    <property type="evidence" value="ECO:0007669"/>
    <property type="project" value="TreeGrafter"/>
</dbReference>
<dbReference type="GeneID" id="54358187"/>
<dbReference type="PANTHER" id="PTHR13847">
    <property type="entry name" value="SARCOSINE DEHYDROGENASE-RELATED"/>
    <property type="match status" value="1"/>
</dbReference>
<sequence>PSGLPSEKPTTSFWHIEPSPLLKSHRSTRDLPEKADVVIIGSGMTGASVSHHLLNASGDRISVVLLDAREACWGATGRNGGHCQPILFQSPQDPSIALFERQNFKAIQRLVRERDIDCEFVSQEGVKAIYDDHYLNTVKQSLSILKKTHSELASLMTLVTDRDTLVNLRVPTALAAVVTREAARMWPYKFVANFLEELVTTPQFANRFNLQTWTPVESLTQDHERVSVNTPRSTIIAKKVVLATNGYTSHLLPDFTDLIVPCRGQMSALIPPESLAGDNRLKASYGFEATGTDDYLVQRSNDRGGELMFGGGRAHSNAATMGVFDDSVVDDKTSEYLRRQLVNAFVLPGHTGQNRLLEASHMWTGIMGYSRDDHPWVGPVPGHPNVYMAAGYTGHGMPNSWLCGLVIAECIANTLISGTEDELAFQQACSANGLPTAYQITEERLSRARTL</sequence>
<accession>A0A6J3M242</accession>
<feature type="non-terminal residue" evidence="3">
    <location>
        <position position="451"/>
    </location>
</feature>
<dbReference type="Pfam" id="PF01266">
    <property type="entry name" value="DAO"/>
    <property type="match status" value="1"/>
</dbReference>
<dbReference type="PANTHER" id="PTHR13847:SF129">
    <property type="entry name" value="FAD DEPENDENT OXIDOREDUCTASE"/>
    <property type="match status" value="1"/>
</dbReference>
<organism evidence="3">
    <name type="scientific">Dissoconium aciculare CBS 342.82</name>
    <dbReference type="NCBI Taxonomy" id="1314786"/>
    <lineage>
        <taxon>Eukaryota</taxon>
        <taxon>Fungi</taxon>
        <taxon>Dikarya</taxon>
        <taxon>Ascomycota</taxon>
        <taxon>Pezizomycotina</taxon>
        <taxon>Dothideomycetes</taxon>
        <taxon>Dothideomycetidae</taxon>
        <taxon>Mycosphaerellales</taxon>
        <taxon>Dissoconiaceae</taxon>
        <taxon>Dissoconium</taxon>
    </lineage>
</organism>
<dbReference type="Gene3D" id="3.50.50.60">
    <property type="entry name" value="FAD/NAD(P)-binding domain"/>
    <property type="match status" value="1"/>
</dbReference>
<dbReference type="Gene3D" id="3.30.9.10">
    <property type="entry name" value="D-Amino Acid Oxidase, subunit A, domain 2"/>
    <property type="match status" value="1"/>
</dbReference>
<reference evidence="3" key="3">
    <citation type="submission" date="2025-08" db="UniProtKB">
        <authorList>
            <consortium name="RefSeq"/>
        </authorList>
    </citation>
    <scope>IDENTIFICATION</scope>
    <source>
        <strain evidence="3">CBS 342.82</strain>
    </source>
</reference>
<feature type="non-terminal residue" evidence="3">
    <location>
        <position position="1"/>
    </location>
</feature>
<protein>
    <submittedName>
        <fullName evidence="3">FAD dependent oxidoreductase</fullName>
    </submittedName>
</protein>
<evidence type="ECO:0000313" key="3">
    <source>
        <dbReference type="RefSeq" id="XP_033459126.1"/>
    </source>
</evidence>
<reference evidence="3" key="1">
    <citation type="submission" date="2020-01" db="EMBL/GenBank/DDBJ databases">
        <authorList>
            <consortium name="DOE Joint Genome Institute"/>
            <person name="Haridas S."/>
            <person name="Albert R."/>
            <person name="Binder M."/>
            <person name="Bloem J."/>
            <person name="Labutti K."/>
            <person name="Salamov A."/>
            <person name="Andreopoulos B."/>
            <person name="Baker S.E."/>
            <person name="Barry K."/>
            <person name="Bills G."/>
            <person name="Bluhm B.H."/>
            <person name="Cannon C."/>
            <person name="Castanera R."/>
            <person name="Culley D.E."/>
            <person name="Daum C."/>
            <person name="Ezra D."/>
            <person name="Gonzalez J.B."/>
            <person name="Henrissat B."/>
            <person name="Kuo A."/>
            <person name="Liang C."/>
            <person name="Lipzen A."/>
            <person name="Lutzoni F."/>
            <person name="Magnuson J."/>
            <person name="Mondo S."/>
            <person name="Nolan M."/>
            <person name="Ohm R."/>
            <person name="Pangilinan J."/>
            <person name="Park H.-J."/>
            <person name="Ramirez L."/>
            <person name="Alfaro M."/>
            <person name="Sun H."/>
            <person name="Tritt A."/>
            <person name="Yoshinaga Y."/>
            <person name="Zwiers L.-H."/>
            <person name="Turgeon B.G."/>
            <person name="Goodwin S.B."/>
            <person name="Spatafora J.W."/>
            <person name="Crous P.W."/>
            <person name="Grigoriev I.V."/>
        </authorList>
    </citation>
    <scope>NUCLEOTIDE SEQUENCE</scope>
    <source>
        <strain evidence="3">CBS 342.82</strain>
    </source>
</reference>